<evidence type="ECO:0000313" key="12">
    <source>
        <dbReference type="Proteomes" id="UP000002043"/>
    </source>
</evidence>
<keyword evidence="8" id="KW-0067">ATP-binding</keyword>
<evidence type="ECO:0000256" key="1">
    <source>
        <dbReference type="ARBA" id="ARBA00004496"/>
    </source>
</evidence>
<dbReference type="OrthoDB" id="9815896at2"/>
<dbReference type="InterPro" id="IPR027417">
    <property type="entry name" value="P-loop_NTPase"/>
</dbReference>
<dbReference type="Pfam" id="PF02367">
    <property type="entry name" value="TsaE"/>
    <property type="match status" value="1"/>
</dbReference>
<dbReference type="AlphaFoldDB" id="D3SLD8"/>
<evidence type="ECO:0000256" key="2">
    <source>
        <dbReference type="ARBA" id="ARBA00007599"/>
    </source>
</evidence>
<evidence type="ECO:0000256" key="4">
    <source>
        <dbReference type="ARBA" id="ARBA00022490"/>
    </source>
</evidence>
<keyword evidence="7" id="KW-0547">Nucleotide-binding</keyword>
<evidence type="ECO:0000256" key="7">
    <source>
        <dbReference type="ARBA" id="ARBA00022741"/>
    </source>
</evidence>
<dbReference type="GO" id="GO:0046872">
    <property type="term" value="F:metal ion binding"/>
    <property type="evidence" value="ECO:0007669"/>
    <property type="project" value="UniProtKB-KW"/>
</dbReference>
<evidence type="ECO:0000256" key="9">
    <source>
        <dbReference type="ARBA" id="ARBA00022842"/>
    </source>
</evidence>
<dbReference type="STRING" id="638303.Thal_0936"/>
<organism evidence="11 12">
    <name type="scientific">Thermocrinis albus (strain DSM 14484 / JCM 11386 / HI 11/12)</name>
    <dbReference type="NCBI Taxonomy" id="638303"/>
    <lineage>
        <taxon>Bacteria</taxon>
        <taxon>Pseudomonadati</taxon>
        <taxon>Aquificota</taxon>
        <taxon>Aquificia</taxon>
        <taxon>Aquificales</taxon>
        <taxon>Aquificaceae</taxon>
        <taxon>Thermocrinis</taxon>
    </lineage>
</organism>
<dbReference type="GO" id="GO:0002949">
    <property type="term" value="P:tRNA threonylcarbamoyladenosine modification"/>
    <property type="evidence" value="ECO:0007669"/>
    <property type="project" value="InterPro"/>
</dbReference>
<evidence type="ECO:0000256" key="10">
    <source>
        <dbReference type="ARBA" id="ARBA00032441"/>
    </source>
</evidence>
<dbReference type="PANTHER" id="PTHR33540:SF2">
    <property type="entry name" value="TRNA THREONYLCARBAMOYLADENOSINE BIOSYNTHESIS PROTEIN TSAE"/>
    <property type="match status" value="1"/>
</dbReference>
<keyword evidence="12" id="KW-1185">Reference proteome</keyword>
<dbReference type="KEGG" id="tal:Thal_0936"/>
<dbReference type="SUPFAM" id="SSF52540">
    <property type="entry name" value="P-loop containing nucleoside triphosphate hydrolases"/>
    <property type="match status" value="1"/>
</dbReference>
<dbReference type="RefSeq" id="WP_012991974.1">
    <property type="nucleotide sequence ID" value="NC_013894.1"/>
</dbReference>
<dbReference type="GO" id="GO:0005737">
    <property type="term" value="C:cytoplasm"/>
    <property type="evidence" value="ECO:0007669"/>
    <property type="project" value="UniProtKB-SubCell"/>
</dbReference>
<keyword evidence="5" id="KW-0819">tRNA processing</keyword>
<evidence type="ECO:0000313" key="11">
    <source>
        <dbReference type="EMBL" id="ADC89568.1"/>
    </source>
</evidence>
<name>D3SLD8_THEAH</name>
<comment type="subcellular location">
    <subcellularLocation>
        <location evidence="1">Cytoplasm</location>
    </subcellularLocation>
</comment>
<keyword evidence="4" id="KW-0963">Cytoplasm</keyword>
<dbReference type="EMBL" id="CP001931">
    <property type="protein sequence ID" value="ADC89568.1"/>
    <property type="molecule type" value="Genomic_DNA"/>
</dbReference>
<gene>
    <name evidence="11" type="ordered locus">Thal_0936</name>
</gene>
<dbReference type="Proteomes" id="UP000002043">
    <property type="component" value="Chromosome"/>
</dbReference>
<dbReference type="PANTHER" id="PTHR33540">
    <property type="entry name" value="TRNA THREONYLCARBAMOYLADENOSINE BIOSYNTHESIS PROTEIN TSAE"/>
    <property type="match status" value="1"/>
</dbReference>
<comment type="similarity">
    <text evidence="2">Belongs to the TsaE family.</text>
</comment>
<dbReference type="InterPro" id="IPR003442">
    <property type="entry name" value="T6A_TsaE"/>
</dbReference>
<dbReference type="HOGENOM" id="CLU_087829_5_2_0"/>
<sequence>MKGVFVSRTEEDTKRIAGELAKHLKGNEVICLVGDLGAGKTTFVKGLAEAMGIREGYQVRSPTFSLIHQYPTTQGNIFHVDLYRVDYLDLEEVLGEGLVVIEWPKDMSICQIVVEITEEGHERLIKIYTNNHVQEGSDS</sequence>
<evidence type="ECO:0000256" key="8">
    <source>
        <dbReference type="ARBA" id="ARBA00022840"/>
    </source>
</evidence>
<dbReference type="eggNOG" id="COG0802">
    <property type="taxonomic scope" value="Bacteria"/>
</dbReference>
<dbReference type="GO" id="GO:0005524">
    <property type="term" value="F:ATP binding"/>
    <property type="evidence" value="ECO:0007669"/>
    <property type="project" value="UniProtKB-KW"/>
</dbReference>
<proteinExistence type="inferred from homology"/>
<dbReference type="Gene3D" id="3.40.50.300">
    <property type="entry name" value="P-loop containing nucleotide triphosphate hydrolases"/>
    <property type="match status" value="1"/>
</dbReference>
<accession>D3SLD8</accession>
<evidence type="ECO:0000256" key="5">
    <source>
        <dbReference type="ARBA" id="ARBA00022694"/>
    </source>
</evidence>
<keyword evidence="9" id="KW-0460">Magnesium</keyword>
<protein>
    <recommendedName>
        <fullName evidence="3">tRNA threonylcarbamoyladenosine biosynthesis protein TsaE</fullName>
    </recommendedName>
    <alternativeName>
        <fullName evidence="10">t(6)A37 threonylcarbamoyladenosine biosynthesis protein TsaE</fullName>
    </alternativeName>
</protein>
<dbReference type="NCBIfam" id="TIGR00150">
    <property type="entry name" value="T6A_YjeE"/>
    <property type="match status" value="1"/>
</dbReference>
<evidence type="ECO:0000256" key="6">
    <source>
        <dbReference type="ARBA" id="ARBA00022723"/>
    </source>
</evidence>
<keyword evidence="6" id="KW-0479">Metal-binding</keyword>
<reference evidence="12" key="1">
    <citation type="journal article" date="2010" name="Stand. Genomic Sci.">
        <title>Complete genome sequence of Thermocrinis albus type strain (HI 11/12T).</title>
        <authorList>
            <person name="Wirth R."/>
            <person name="Sikorski J."/>
            <person name="Brambilla E."/>
            <person name="Misra M."/>
            <person name="Lapidus A."/>
            <person name="Copeland A."/>
            <person name="Nolan M."/>
            <person name="Lucas S."/>
            <person name="Chen F."/>
            <person name="Tice H."/>
            <person name="Cheng J.F."/>
            <person name="Han C."/>
            <person name="Detter J.C."/>
            <person name="Tapia R."/>
            <person name="Bruce D."/>
            <person name="Goodwin L."/>
            <person name="Pitluck S."/>
            <person name="Pati A."/>
            <person name="Anderson I."/>
            <person name="Ivanova N."/>
            <person name="Mavromatis K."/>
            <person name="Mikhailova N."/>
            <person name="Chen A."/>
            <person name="Palaniappan K."/>
            <person name="Bilek Y."/>
            <person name="Hader T."/>
            <person name="Land M."/>
            <person name="Hauser L."/>
            <person name="Chang Y.J."/>
            <person name="Jeffries C.D."/>
            <person name="Tindall B.J."/>
            <person name="Rohde M."/>
            <person name="Goker M."/>
            <person name="Bristow J."/>
            <person name="Eisen J.A."/>
            <person name="Markowitz V."/>
            <person name="Hugenholtz P."/>
            <person name="Kyrpides N.C."/>
            <person name="Klenk H.P."/>
        </authorList>
    </citation>
    <scope>NUCLEOTIDE SEQUENCE [LARGE SCALE GENOMIC DNA]</scope>
    <source>
        <strain evidence="12">DSM 14484 / JCM 11386 / HI 11/12</strain>
    </source>
</reference>
<evidence type="ECO:0000256" key="3">
    <source>
        <dbReference type="ARBA" id="ARBA00019010"/>
    </source>
</evidence>